<gene>
    <name evidence="1" type="ORF">ABV408_13405</name>
</gene>
<reference evidence="1" key="1">
    <citation type="submission" date="2024-06" db="EMBL/GenBank/DDBJ databases">
        <title>Complete genome of Salinicola endophyticus HNIBRBA4755.</title>
        <authorList>
            <person name="Shin S.Y."/>
            <person name="Kang H."/>
            <person name="Song J."/>
        </authorList>
    </citation>
    <scope>NUCLEOTIDE SEQUENCE</scope>
    <source>
        <strain evidence="1">HNIBRBA4755</strain>
    </source>
</reference>
<name>A0AB74U2G7_9GAMM</name>
<accession>A0AB74U2G7</accession>
<protein>
    <recommendedName>
        <fullName evidence="2">AraC family transcriptional regulator</fullName>
    </recommendedName>
</protein>
<dbReference type="RefSeq" id="WP_353979428.1">
    <property type="nucleotide sequence ID" value="NZ_CP159578.1"/>
</dbReference>
<evidence type="ECO:0000313" key="1">
    <source>
        <dbReference type="EMBL" id="XCJ78427.1"/>
    </source>
</evidence>
<sequence>MSISPSPEALAQRHVVVTLPLFLSLLLSGERFSDPGYLQQLSVVLAGAVQIGDSSVALAAHHGE</sequence>
<dbReference type="EMBL" id="CP159578">
    <property type="protein sequence ID" value="XCJ78427.1"/>
    <property type="molecule type" value="Genomic_DNA"/>
</dbReference>
<organism evidence="1">
    <name type="scientific">Salinicola endophyticus</name>
    <dbReference type="NCBI Taxonomy" id="1949083"/>
    <lineage>
        <taxon>Bacteria</taxon>
        <taxon>Pseudomonadati</taxon>
        <taxon>Pseudomonadota</taxon>
        <taxon>Gammaproteobacteria</taxon>
        <taxon>Oceanospirillales</taxon>
        <taxon>Halomonadaceae</taxon>
        <taxon>Salinicola</taxon>
    </lineage>
</organism>
<dbReference type="AlphaFoldDB" id="A0AB74U2G7"/>
<evidence type="ECO:0008006" key="2">
    <source>
        <dbReference type="Google" id="ProtNLM"/>
    </source>
</evidence>
<proteinExistence type="predicted"/>